<keyword evidence="1" id="KW-0472">Membrane</keyword>
<dbReference type="KEGG" id="lsx:H8B22_11995"/>
<dbReference type="Proteomes" id="UP000516018">
    <property type="component" value="Chromosome"/>
</dbReference>
<sequence>MIWWILLIVSAIALLAHWGSRNAVWGTATMGTIIGVVIAIFRPGFDWWIVGKALVIATLIGVAIEWLPRLGKKRPAA</sequence>
<proteinExistence type="predicted"/>
<evidence type="ECO:0008006" key="4">
    <source>
        <dbReference type="Google" id="ProtNLM"/>
    </source>
</evidence>
<name>A0A7H0FVY6_9GAMM</name>
<gene>
    <name evidence="2" type="ORF">H8B22_11995</name>
</gene>
<feature type="transmembrane region" description="Helical" evidence="1">
    <location>
        <begin position="47"/>
        <end position="67"/>
    </location>
</feature>
<dbReference type="RefSeq" id="WP_187711645.1">
    <property type="nucleotide sequence ID" value="NZ_CP060820.1"/>
</dbReference>
<protein>
    <recommendedName>
        <fullName evidence="4">GlsB/YeaQ/YmgE family stress response membrane protein</fullName>
    </recommendedName>
</protein>
<keyword evidence="1" id="KW-1133">Transmembrane helix</keyword>
<keyword evidence="1" id="KW-0812">Transmembrane</keyword>
<organism evidence="2 3">
    <name type="scientific">Agrilutibacter terrestris</name>
    <dbReference type="NCBI Taxonomy" id="2865112"/>
    <lineage>
        <taxon>Bacteria</taxon>
        <taxon>Pseudomonadati</taxon>
        <taxon>Pseudomonadota</taxon>
        <taxon>Gammaproteobacteria</taxon>
        <taxon>Lysobacterales</taxon>
        <taxon>Lysobacteraceae</taxon>
        <taxon>Agrilutibacter</taxon>
    </lineage>
</organism>
<dbReference type="AlphaFoldDB" id="A0A7H0FVY6"/>
<reference evidence="2 3" key="1">
    <citation type="submission" date="2020-08" db="EMBL/GenBank/DDBJ databases">
        <title>Lysobacter sp. II4 sp. nov., isolated from soil.</title>
        <authorList>
            <person name="Woo C.Y."/>
            <person name="Kim J."/>
        </authorList>
    </citation>
    <scope>NUCLEOTIDE SEQUENCE [LARGE SCALE GENOMIC DNA]</scope>
    <source>
        <strain evidence="2 3">II4</strain>
    </source>
</reference>
<evidence type="ECO:0000313" key="3">
    <source>
        <dbReference type="Proteomes" id="UP000516018"/>
    </source>
</evidence>
<keyword evidence="3" id="KW-1185">Reference proteome</keyword>
<evidence type="ECO:0000256" key="1">
    <source>
        <dbReference type="SAM" id="Phobius"/>
    </source>
</evidence>
<accession>A0A7H0FVY6</accession>
<evidence type="ECO:0000313" key="2">
    <source>
        <dbReference type="EMBL" id="QNP40202.1"/>
    </source>
</evidence>
<dbReference type="EMBL" id="CP060820">
    <property type="protein sequence ID" value="QNP40202.1"/>
    <property type="molecule type" value="Genomic_DNA"/>
</dbReference>